<sequence>MSGAALSALLVVTACGDDPNSAEKTEQAGEGNEDSAETAPLGGDGFLALACGEDSITVSRFSREDGSVQAEHVFSVADAEATDEPVLAHSRPVESLHSVELPGCSTEAFEDTLSGTFPITSNQAHDLAALVLPDESLLLVTIVEKINGIETTTVGAMSADGGVEALLPADDPSDFSGTTEKISARYSHADGGLYYIEVDHGSETHTVKALDPDSGQVRDVGDCGTRCERLIIDPQSGVLFGTVVVQDTDNPSGPAKISSFYNRHFAFAESGIAGVFQVQDGEISLSEGLEGEPALVPAGRGNNGRPFEGDWEHLKFSRSDSAGQRRPRAVFAVGEYELMLDDNEFTVWSLDPAEEVEEPFFGDPAPVVPRQILPGSDRTNEHPVLSPEGDQLLFRSTDSAGKVSWFTVPAAGGEEPVEIGTAEGEHASMVPIHWS</sequence>
<evidence type="ECO:0000313" key="2">
    <source>
        <dbReference type="EMBL" id="QVJ03471.1"/>
    </source>
</evidence>
<gene>
    <name evidence="2" type="ORF">KGD82_27690</name>
</gene>
<dbReference type="SUPFAM" id="SSF82171">
    <property type="entry name" value="DPP6 N-terminal domain-like"/>
    <property type="match status" value="1"/>
</dbReference>
<accession>A0A975QL66</accession>
<feature type="region of interest" description="Disordered" evidence="1">
    <location>
        <begin position="16"/>
        <end position="39"/>
    </location>
</feature>
<keyword evidence="2" id="KW-0614">Plasmid</keyword>
<evidence type="ECO:0000256" key="1">
    <source>
        <dbReference type="SAM" id="MobiDB-lite"/>
    </source>
</evidence>
<dbReference type="AlphaFoldDB" id="A0A975QL66"/>
<organism evidence="2 3">
    <name type="scientific">Nocardiopsis eucommiae</name>
    <dbReference type="NCBI Taxonomy" id="2831970"/>
    <lineage>
        <taxon>Bacteria</taxon>
        <taxon>Bacillati</taxon>
        <taxon>Actinomycetota</taxon>
        <taxon>Actinomycetes</taxon>
        <taxon>Streptosporangiales</taxon>
        <taxon>Nocardiopsidaceae</taxon>
        <taxon>Nocardiopsis</taxon>
    </lineage>
</organism>
<keyword evidence="3" id="KW-1185">Reference proteome</keyword>
<dbReference type="EMBL" id="CP074403">
    <property type="protein sequence ID" value="QVJ03471.1"/>
    <property type="molecule type" value="Genomic_DNA"/>
</dbReference>
<dbReference type="Proteomes" id="UP000682416">
    <property type="component" value="Plasmid unnamed2"/>
</dbReference>
<proteinExistence type="predicted"/>
<name>A0A975QL66_9ACTN</name>
<protein>
    <submittedName>
        <fullName evidence="2">Uncharacterized protein</fullName>
    </submittedName>
</protein>
<dbReference type="KEGG" id="nec:KGD82_27690"/>
<reference evidence="2" key="1">
    <citation type="submission" date="2021-05" db="EMBL/GenBank/DDBJ databases">
        <authorList>
            <person name="Kaiqin L."/>
            <person name="Jian G."/>
        </authorList>
    </citation>
    <scope>NUCLEOTIDE SEQUENCE</scope>
    <source>
        <strain evidence="2">HDS5</strain>
        <plasmid evidence="2">unnamed2</plasmid>
    </source>
</reference>
<geneLocation type="plasmid" evidence="2 3">
    <name>unnamed2</name>
</geneLocation>
<evidence type="ECO:0000313" key="3">
    <source>
        <dbReference type="Proteomes" id="UP000682416"/>
    </source>
</evidence>